<dbReference type="AlphaFoldDB" id="A0A0F0L3C8"/>
<gene>
    <name evidence="1" type="ORF">RS83_02699</name>
</gene>
<name>A0A0F0L3C8_9MICO</name>
<dbReference type="Proteomes" id="UP000033640">
    <property type="component" value="Unassembled WGS sequence"/>
</dbReference>
<dbReference type="OrthoDB" id="5071020at2"/>
<comment type="caution">
    <text evidence="1">The sequence shown here is derived from an EMBL/GenBank/DDBJ whole genome shotgun (WGS) entry which is preliminary data.</text>
</comment>
<dbReference type="PATRIC" id="fig|82380.11.peg.2737"/>
<accession>A0A0F0L3C8</accession>
<evidence type="ECO:0000313" key="1">
    <source>
        <dbReference type="EMBL" id="KJL27648.1"/>
    </source>
</evidence>
<sequence length="98" mass="11060">MGEGPSRRCSMHRVGASEWVVNDLRYPPGDSRRFVARVYELAPTEFEVTWLRDLPLAISYDSTEAIIADVDRLLSTSRATRPVPIPHLPPMPATRKGR</sequence>
<reference evidence="1 2" key="1">
    <citation type="submission" date="2015-02" db="EMBL/GenBank/DDBJ databases">
        <title>Draft genome sequences of ten Microbacterium spp. with emphasis on heavy metal contaminated environments.</title>
        <authorList>
            <person name="Corretto E."/>
        </authorList>
    </citation>
    <scope>NUCLEOTIDE SEQUENCE [LARGE SCALE GENOMIC DNA]</scope>
    <source>
        <strain evidence="1 2">BEL4b</strain>
    </source>
</reference>
<organism evidence="1 2">
    <name type="scientific">Microbacterium oxydans</name>
    <dbReference type="NCBI Taxonomy" id="82380"/>
    <lineage>
        <taxon>Bacteria</taxon>
        <taxon>Bacillati</taxon>
        <taxon>Actinomycetota</taxon>
        <taxon>Actinomycetes</taxon>
        <taxon>Micrococcales</taxon>
        <taxon>Microbacteriaceae</taxon>
        <taxon>Microbacterium</taxon>
    </lineage>
</organism>
<proteinExistence type="predicted"/>
<protein>
    <submittedName>
        <fullName evidence="1">Uncharacterized protein</fullName>
    </submittedName>
</protein>
<evidence type="ECO:0000313" key="2">
    <source>
        <dbReference type="Proteomes" id="UP000033640"/>
    </source>
</evidence>
<dbReference type="EMBL" id="JYIW01000026">
    <property type="protein sequence ID" value="KJL27648.1"/>
    <property type="molecule type" value="Genomic_DNA"/>
</dbReference>